<feature type="transmembrane region" description="Helical" evidence="1">
    <location>
        <begin position="6"/>
        <end position="23"/>
    </location>
</feature>
<dbReference type="OrthoDB" id="2988117at2"/>
<dbReference type="EMBL" id="VNJI01000002">
    <property type="protein sequence ID" value="TVY11511.1"/>
    <property type="molecule type" value="Genomic_DNA"/>
</dbReference>
<dbReference type="AlphaFoldDB" id="A0A559KHA9"/>
<keyword evidence="3" id="KW-1185">Reference proteome</keyword>
<evidence type="ECO:0000313" key="3">
    <source>
        <dbReference type="Proteomes" id="UP000317036"/>
    </source>
</evidence>
<name>A0A559KHA9_9BACL</name>
<evidence type="ECO:0000313" key="2">
    <source>
        <dbReference type="EMBL" id="TVY11511.1"/>
    </source>
</evidence>
<gene>
    <name evidence="2" type="ORF">FPZ49_02080</name>
</gene>
<keyword evidence="1" id="KW-0472">Membrane</keyword>
<accession>A0A559KHA9</accession>
<protein>
    <submittedName>
        <fullName evidence="2">Uncharacterized protein</fullName>
    </submittedName>
</protein>
<organism evidence="2 3">
    <name type="scientific">Paenibacillus cremeus</name>
    <dbReference type="NCBI Taxonomy" id="2163881"/>
    <lineage>
        <taxon>Bacteria</taxon>
        <taxon>Bacillati</taxon>
        <taxon>Bacillota</taxon>
        <taxon>Bacilli</taxon>
        <taxon>Bacillales</taxon>
        <taxon>Paenibacillaceae</taxon>
        <taxon>Paenibacillus</taxon>
    </lineage>
</organism>
<keyword evidence="1" id="KW-1133">Transmembrane helix</keyword>
<dbReference type="RefSeq" id="WP_144842701.1">
    <property type="nucleotide sequence ID" value="NZ_VNJI01000002.1"/>
</dbReference>
<dbReference type="Proteomes" id="UP000317036">
    <property type="component" value="Unassembled WGS sequence"/>
</dbReference>
<keyword evidence="1" id="KW-0812">Transmembrane</keyword>
<reference evidence="2 3" key="1">
    <citation type="submission" date="2019-07" db="EMBL/GenBank/DDBJ databases">
        <authorList>
            <person name="Kim J."/>
        </authorList>
    </citation>
    <scope>NUCLEOTIDE SEQUENCE [LARGE SCALE GENOMIC DNA]</scope>
    <source>
        <strain evidence="2 3">JC52</strain>
    </source>
</reference>
<sequence length="157" mass="17977">MQSGDGFIVILIVLGLAAWLYLYSRGRIKRTVEEGSPFDFLTGDDVPEDEAIGLLEEEGYRVVSGKLRIPIQIMVNDEDEVLHSRLFIDYVVKKGSEYFTVKLAKERKPLDMTGSAIREHLMIYQLLYPHTAGVLYVDLETKQVDRFIFDIDADDEE</sequence>
<comment type="caution">
    <text evidence="2">The sequence shown here is derived from an EMBL/GenBank/DDBJ whole genome shotgun (WGS) entry which is preliminary data.</text>
</comment>
<proteinExistence type="predicted"/>
<evidence type="ECO:0000256" key="1">
    <source>
        <dbReference type="SAM" id="Phobius"/>
    </source>
</evidence>